<organism evidence="1 2">
    <name type="scientific">Dorcoceras hygrometricum</name>
    <dbReference type="NCBI Taxonomy" id="472368"/>
    <lineage>
        <taxon>Eukaryota</taxon>
        <taxon>Viridiplantae</taxon>
        <taxon>Streptophyta</taxon>
        <taxon>Embryophyta</taxon>
        <taxon>Tracheophyta</taxon>
        <taxon>Spermatophyta</taxon>
        <taxon>Magnoliopsida</taxon>
        <taxon>eudicotyledons</taxon>
        <taxon>Gunneridae</taxon>
        <taxon>Pentapetalae</taxon>
        <taxon>asterids</taxon>
        <taxon>lamiids</taxon>
        <taxon>Lamiales</taxon>
        <taxon>Gesneriaceae</taxon>
        <taxon>Didymocarpoideae</taxon>
        <taxon>Trichosporeae</taxon>
        <taxon>Loxocarpinae</taxon>
        <taxon>Dorcoceras</taxon>
    </lineage>
</organism>
<sequence>MRAAQRPRTAATSRAMPRIVSPLTAHGRAPITRPPRSMVRNQRRNNCVGRWLATASHVHNNLRMAVDFHACSGAKLPATMRNGLRITVARWPCNAVHQIAQRVRENCDAGRPLCACDAQACPRPDTRLLHQPALEGLTRSAWMDSPRQVGRNKFWRLEAAAAAAAAALGGGGGGLFREEGRPLLGDTASRGPTTIAAPESQFRTCPSDHGIQLAVGPQPLRLRNHNSGLTHRIMVKRLATSPHDPLGITDSACKNQLVVVSVQYGPFNPYIPIRSTTIGKSRVAIDPIAMHTSWRSNSDITSVTRSTTIGKSRVAIDPIAMHTSWRSNSDITSVTSIGYPRMSASGESSTTMHRLLHTSGSQPISSPDDPKFEVEQIRCGLLVAIGWLGTDPSGREEDATSFELVATPRIDVAAGSNRGRGSLIVENTSTVAPAGFVGGNALLLVAAVKRNPGFTTGRGFNPAGGVPGGG</sequence>
<keyword evidence="2" id="KW-1185">Reference proteome</keyword>
<name>A0A2Z7C7D2_9LAMI</name>
<reference evidence="1 2" key="1">
    <citation type="journal article" date="2015" name="Proc. Natl. Acad. Sci. U.S.A.">
        <title>The resurrection genome of Boea hygrometrica: A blueprint for survival of dehydration.</title>
        <authorList>
            <person name="Xiao L."/>
            <person name="Yang G."/>
            <person name="Zhang L."/>
            <person name="Yang X."/>
            <person name="Zhao S."/>
            <person name="Ji Z."/>
            <person name="Zhou Q."/>
            <person name="Hu M."/>
            <person name="Wang Y."/>
            <person name="Chen M."/>
            <person name="Xu Y."/>
            <person name="Jin H."/>
            <person name="Xiao X."/>
            <person name="Hu G."/>
            <person name="Bao F."/>
            <person name="Hu Y."/>
            <person name="Wan P."/>
            <person name="Li L."/>
            <person name="Deng X."/>
            <person name="Kuang T."/>
            <person name="Xiang C."/>
            <person name="Zhu J.K."/>
            <person name="Oliver M.J."/>
            <person name="He Y."/>
        </authorList>
    </citation>
    <scope>NUCLEOTIDE SEQUENCE [LARGE SCALE GENOMIC DNA]</scope>
    <source>
        <strain evidence="2">cv. XS01</strain>
    </source>
</reference>
<evidence type="ECO:0000313" key="1">
    <source>
        <dbReference type="EMBL" id="KZV40403.1"/>
    </source>
</evidence>
<protein>
    <submittedName>
        <fullName evidence="1">Chitinase-3-like protein 2-like</fullName>
    </submittedName>
</protein>
<evidence type="ECO:0000313" key="2">
    <source>
        <dbReference type="Proteomes" id="UP000250235"/>
    </source>
</evidence>
<dbReference type="AlphaFoldDB" id="A0A2Z7C7D2"/>
<proteinExistence type="predicted"/>
<dbReference type="Proteomes" id="UP000250235">
    <property type="component" value="Unassembled WGS sequence"/>
</dbReference>
<gene>
    <name evidence="1" type="ORF">F511_10806</name>
</gene>
<accession>A0A2Z7C7D2</accession>
<dbReference type="EMBL" id="KV000140">
    <property type="protein sequence ID" value="KZV40403.1"/>
    <property type="molecule type" value="Genomic_DNA"/>
</dbReference>